<dbReference type="FunFam" id="3.40.605.10:FF:000001">
    <property type="entry name" value="Aldehyde dehydrogenase 1"/>
    <property type="match status" value="1"/>
</dbReference>
<dbReference type="Pfam" id="PF00171">
    <property type="entry name" value="Aldedh"/>
    <property type="match status" value="2"/>
</dbReference>
<proteinExistence type="inferred from homology"/>
<evidence type="ECO:0000313" key="8">
    <source>
        <dbReference type="Proteomes" id="UP000015346"/>
    </source>
</evidence>
<sequence length="838" mass="88711">MSIKEIFETMDWGPAPEGTGEARAWIAAHGGRFGCFVDGAFRKPGETFASTNPATGEVLAHVTQATQGDVDRAVRAARRAQPGWAALGGHGRARILYALARLLQKQSRLFATLESLDNGKPIRESRDIDVPLAVRHFYHHAGLAELMETEMPDRVPLGVCGQIIPWNFPLLMLAWKVAPALAAGNTVVLKPAEQTPLTALLFADLSRQAGLPKGVLNIVTGDGAVGERVVAADVDKIAFTGSTAVGRRIREATAGTGKALTLELGGKSPYIVFDDADLDSAVEGLVDAIWFNQGQVCCAGSRLLVQEGIAEIFYRKLRARMDKLRIGDPLDKAIDVGAIVSAEQLATITRLVEANTEGQRHVAACPLPVGGYFYPPTLITGLSPANPLMQEEIFGPVLVGTTFRTPAEAVELANNTRYGLAATLWTENVNLALDVAPKLAAGVVWVNATNLFDAAAPFGGVRESGFGREGGWEGLMAYTRPAAEPGRPLKPVLPHGGEGEPTDAIDRTAKLYIGGRQVRPDGGYARPVRGPKGALLGHVSLANRKDVRNAVEAANAARVWGRQAGHARAQILYYLAENLSARATEFAARLRAMTGVGGEAEVEAAIRTLFRWAAWADKVDGRAAGVPIRGVALAMREPVGTIGILCPDESPLLGLVATTAPAIALGNRVVAVASEPFPLAATDFYQVIETSDLPGGVRQHPDRQPPGAGPGAGGASGHRCGLELLLDGLAAGDRGEIGRQSQADLGGKPDPRLDPSGRSQPHRGRDRGEDDLDPLWRGVRPSIGARAGWPRIRRGRLSRVRTSDGRAPADAGTRSPRRPAPDRAVCAASGADATRPPR</sequence>
<organism evidence="7 8">
    <name type="scientific">Rubellimicrobium thermophilum DSM 16684</name>
    <dbReference type="NCBI Taxonomy" id="1123069"/>
    <lineage>
        <taxon>Bacteria</taxon>
        <taxon>Pseudomonadati</taxon>
        <taxon>Pseudomonadota</taxon>
        <taxon>Alphaproteobacteria</taxon>
        <taxon>Rhodobacterales</taxon>
        <taxon>Roseobacteraceae</taxon>
        <taxon>Rubellimicrobium</taxon>
    </lineage>
</organism>
<protein>
    <submittedName>
        <fullName evidence="7">NAD-dependent aldehyde dehydrogenase</fullName>
        <ecNumber evidence="7">1.2.1.3</ecNumber>
    </submittedName>
</protein>
<reference evidence="7 8" key="1">
    <citation type="journal article" date="2013" name="Stand. Genomic Sci.">
        <title>Genome sequence of the reddish-pigmented Rubellimicrobium thermophilum type strain (DSM 16684(T)), a member of the Roseobacter clade.</title>
        <authorList>
            <person name="Fiebig A."/>
            <person name="Riedel T."/>
            <person name="Gronow S."/>
            <person name="Petersen J."/>
            <person name="Klenk H.P."/>
            <person name="Goker M."/>
        </authorList>
    </citation>
    <scope>NUCLEOTIDE SEQUENCE [LARGE SCALE GENOMIC DNA]</scope>
    <source>
        <strain evidence="7 8">DSM 16684</strain>
    </source>
</reference>
<comment type="caution">
    <text evidence="7">The sequence shown here is derived from an EMBL/GenBank/DDBJ whole genome shotgun (WGS) entry which is preliminary data.</text>
</comment>
<dbReference type="EMBL" id="AOLV01000020">
    <property type="protein sequence ID" value="EPX84627.1"/>
    <property type="molecule type" value="Genomic_DNA"/>
</dbReference>
<dbReference type="PROSITE" id="PS00687">
    <property type="entry name" value="ALDEHYDE_DEHYDR_GLU"/>
    <property type="match status" value="1"/>
</dbReference>
<dbReference type="HOGENOM" id="CLU_018339_0_0_5"/>
<dbReference type="InterPro" id="IPR016161">
    <property type="entry name" value="Ald_DH/histidinol_DH"/>
</dbReference>
<feature type="domain" description="Aldehyde dehydrogenase" evidence="6">
    <location>
        <begin position="533"/>
        <end position="697"/>
    </location>
</feature>
<accession>S9QYH8</accession>
<dbReference type="InterPro" id="IPR016163">
    <property type="entry name" value="Ald_DH_C"/>
</dbReference>
<evidence type="ECO:0000256" key="4">
    <source>
        <dbReference type="RuleBase" id="RU003345"/>
    </source>
</evidence>
<evidence type="ECO:0000256" key="1">
    <source>
        <dbReference type="ARBA" id="ARBA00023002"/>
    </source>
</evidence>
<dbReference type="Gene3D" id="3.40.309.10">
    <property type="entry name" value="Aldehyde Dehydrogenase, Chain A, domain 2"/>
    <property type="match status" value="1"/>
</dbReference>
<dbReference type="GO" id="GO:0004029">
    <property type="term" value="F:aldehyde dehydrogenase (NAD+) activity"/>
    <property type="evidence" value="ECO:0007669"/>
    <property type="project" value="UniProtKB-EC"/>
</dbReference>
<keyword evidence="8" id="KW-1185">Reference proteome</keyword>
<evidence type="ECO:0000259" key="6">
    <source>
        <dbReference type="Pfam" id="PF00171"/>
    </source>
</evidence>
<evidence type="ECO:0000256" key="5">
    <source>
        <dbReference type="SAM" id="MobiDB-lite"/>
    </source>
</evidence>
<dbReference type="PATRIC" id="fig|1123069.3.peg.1956"/>
<name>S9QYH8_9RHOB</name>
<dbReference type="InterPro" id="IPR016162">
    <property type="entry name" value="Ald_DH_N"/>
</dbReference>
<evidence type="ECO:0000256" key="2">
    <source>
        <dbReference type="PIRNR" id="PIRNR036490"/>
    </source>
</evidence>
<dbReference type="AlphaFoldDB" id="S9QYH8"/>
<keyword evidence="1 4" id="KW-0560">Oxidoreductase</keyword>
<dbReference type="InterPro" id="IPR015590">
    <property type="entry name" value="Aldehyde_DH_dom"/>
</dbReference>
<gene>
    <name evidence="7" type="ORF">ruthe_01986</name>
</gene>
<dbReference type="PANTHER" id="PTHR11699">
    <property type="entry name" value="ALDEHYDE DEHYDROGENASE-RELATED"/>
    <property type="match status" value="1"/>
</dbReference>
<evidence type="ECO:0000313" key="7">
    <source>
        <dbReference type="EMBL" id="EPX84627.1"/>
    </source>
</evidence>
<feature type="active site" evidence="3">
    <location>
        <position position="263"/>
    </location>
</feature>
<dbReference type="STRING" id="1123069.ruthe_01986"/>
<feature type="region of interest" description="Disordered" evidence="5">
    <location>
        <begin position="738"/>
        <end position="838"/>
    </location>
</feature>
<dbReference type="InterPro" id="IPR011408">
    <property type="entry name" value="Aldehyde_DH"/>
</dbReference>
<dbReference type="Gene3D" id="3.40.605.10">
    <property type="entry name" value="Aldehyde Dehydrogenase, Chain A, domain 1"/>
    <property type="match status" value="2"/>
</dbReference>
<comment type="similarity">
    <text evidence="2 4">Belongs to the aldehyde dehydrogenase family.</text>
</comment>
<dbReference type="InterPro" id="IPR029510">
    <property type="entry name" value="Ald_DH_CS_GLU"/>
</dbReference>
<evidence type="ECO:0000256" key="3">
    <source>
        <dbReference type="PROSITE-ProRule" id="PRU10007"/>
    </source>
</evidence>
<feature type="region of interest" description="Disordered" evidence="5">
    <location>
        <begin position="693"/>
        <end position="716"/>
    </location>
</feature>
<feature type="domain" description="Aldehyde dehydrogenase" evidence="6">
    <location>
        <begin position="46"/>
        <end position="480"/>
    </location>
</feature>
<dbReference type="Proteomes" id="UP000015346">
    <property type="component" value="Unassembled WGS sequence"/>
</dbReference>
<dbReference type="EC" id="1.2.1.3" evidence="7"/>
<dbReference type="PIRSF" id="PIRSF036490">
    <property type="entry name" value="Aldedh_dupl"/>
    <property type="match status" value="1"/>
</dbReference>
<dbReference type="SUPFAM" id="SSF53720">
    <property type="entry name" value="ALDH-like"/>
    <property type="match status" value="2"/>
</dbReference>